<gene>
    <name evidence="1" type="ORF">XD94_1663</name>
</gene>
<dbReference type="GO" id="GO:0000272">
    <property type="term" value="P:polysaccharide catabolic process"/>
    <property type="evidence" value="ECO:0007669"/>
    <property type="project" value="InterPro"/>
</dbReference>
<proteinExistence type="predicted"/>
<name>A0A101HKX1_9BACT</name>
<sequence>VLHMNSDPSEELILHSVSYNLENTRPAVMNEASTADPILVGDFDGDGAVRLEDFDEFAESFGSIEGNPKYREIFDISSENQSEGYPTKYFTGVWERFFSVLGSPDGKISIDDFDFFAKNFGSVHPYLGEWVFNGSIDYDSGTYGNVSAVGSGMLDIVQKDWQMSGPVKLTANSTYVDENGAEVEETFTIEIDSVNVEFSTCEMIINGTVVNPINAVEYSVLMKGKLRVEGNAIFAESNGTGDGYGIFLLYPTRKIGKWTASK</sequence>
<accession>A0A101HKX1</accession>
<reference evidence="2" key="1">
    <citation type="journal article" date="2015" name="MBio">
        <title>Genome-Resolved Metagenomic Analysis Reveals Roles for Candidate Phyla and Other Microbial Community Members in Biogeochemical Transformations in Oil Reservoirs.</title>
        <authorList>
            <person name="Hu P."/>
            <person name="Tom L."/>
            <person name="Singh A."/>
            <person name="Thomas B.C."/>
            <person name="Baker B.J."/>
            <person name="Piceno Y.M."/>
            <person name="Andersen G.L."/>
            <person name="Banfield J.F."/>
        </authorList>
    </citation>
    <scope>NUCLEOTIDE SEQUENCE [LARGE SCALE GENOMIC DNA]</scope>
</reference>
<dbReference type="EMBL" id="LGGP01000353">
    <property type="protein sequence ID" value="KUK78679.1"/>
    <property type="molecule type" value="Genomic_DNA"/>
</dbReference>
<evidence type="ECO:0000313" key="2">
    <source>
        <dbReference type="Proteomes" id="UP000054092"/>
    </source>
</evidence>
<dbReference type="Gene3D" id="1.10.1330.10">
    <property type="entry name" value="Dockerin domain"/>
    <property type="match status" value="1"/>
</dbReference>
<comment type="caution">
    <text evidence="1">The sequence shown here is derived from an EMBL/GenBank/DDBJ whole genome shotgun (WGS) entry which is preliminary data.</text>
</comment>
<feature type="non-terminal residue" evidence="1">
    <location>
        <position position="1"/>
    </location>
</feature>
<organism evidence="1 2">
    <name type="scientific">Mesotoga prima</name>
    <dbReference type="NCBI Taxonomy" id="1184387"/>
    <lineage>
        <taxon>Bacteria</taxon>
        <taxon>Thermotogati</taxon>
        <taxon>Thermotogota</taxon>
        <taxon>Thermotogae</taxon>
        <taxon>Kosmotogales</taxon>
        <taxon>Kosmotogaceae</taxon>
        <taxon>Mesotoga</taxon>
    </lineage>
</organism>
<protein>
    <recommendedName>
        <fullName evidence="3">EF-hand domain-containing protein</fullName>
    </recommendedName>
</protein>
<evidence type="ECO:0000313" key="1">
    <source>
        <dbReference type="EMBL" id="KUK78679.1"/>
    </source>
</evidence>
<dbReference type="AlphaFoldDB" id="A0A101HKX1"/>
<dbReference type="InterPro" id="IPR036439">
    <property type="entry name" value="Dockerin_dom_sf"/>
</dbReference>
<evidence type="ECO:0008006" key="3">
    <source>
        <dbReference type="Google" id="ProtNLM"/>
    </source>
</evidence>
<dbReference type="PATRIC" id="fig|1184387.3.peg.49"/>
<dbReference type="Proteomes" id="UP000054092">
    <property type="component" value="Unassembled WGS sequence"/>
</dbReference>